<dbReference type="Gene3D" id="3.30.70.3290">
    <property type="match status" value="1"/>
</dbReference>
<organism evidence="1 2">
    <name type="scientific">Streptomyces lancefieldiae</name>
    <dbReference type="NCBI Taxonomy" id="3075520"/>
    <lineage>
        <taxon>Bacteria</taxon>
        <taxon>Bacillati</taxon>
        <taxon>Actinomycetota</taxon>
        <taxon>Actinomycetes</taxon>
        <taxon>Kitasatosporales</taxon>
        <taxon>Streptomycetaceae</taxon>
        <taxon>Streptomyces</taxon>
    </lineage>
</organism>
<proteinExistence type="predicted"/>
<dbReference type="Proteomes" id="UP001180724">
    <property type="component" value="Unassembled WGS sequence"/>
</dbReference>
<accession>A0ABU3B3T2</accession>
<dbReference type="EMBL" id="JAVRFH010000430">
    <property type="protein sequence ID" value="MDT0616818.1"/>
    <property type="molecule type" value="Genomic_DNA"/>
</dbReference>
<feature type="non-terminal residue" evidence="1">
    <location>
        <position position="85"/>
    </location>
</feature>
<evidence type="ECO:0000313" key="1">
    <source>
        <dbReference type="EMBL" id="MDT0616818.1"/>
    </source>
</evidence>
<sequence length="85" mass="9506">MAEAFVQGVDVSWPALFEGSGARTVDLPTYPFQRRRYWLGSRSSAAVVPSGPQDGLSYEVAWKSLSLRESVRLDGRWLLVVPEHL</sequence>
<keyword evidence="2" id="KW-1185">Reference proteome</keyword>
<reference evidence="1" key="1">
    <citation type="submission" date="2024-05" db="EMBL/GenBank/DDBJ databases">
        <title>30 novel species of actinomycetes from the DSMZ collection.</title>
        <authorList>
            <person name="Nouioui I."/>
        </authorList>
    </citation>
    <scope>NUCLEOTIDE SEQUENCE</scope>
    <source>
        <strain evidence="1">DSM 40712</strain>
    </source>
</reference>
<name>A0ABU3B3T2_9ACTN</name>
<comment type="caution">
    <text evidence="1">The sequence shown here is derived from an EMBL/GenBank/DDBJ whole genome shotgun (WGS) entry which is preliminary data.</text>
</comment>
<evidence type="ECO:0000313" key="2">
    <source>
        <dbReference type="Proteomes" id="UP001180724"/>
    </source>
</evidence>
<protein>
    <submittedName>
        <fullName evidence="1">Uncharacterized protein</fullName>
    </submittedName>
</protein>
<gene>
    <name evidence="1" type="ORF">RM812_42845</name>
</gene>